<keyword evidence="6 7" id="KW-0472">Membrane</keyword>
<reference evidence="8 9" key="1">
    <citation type="submission" date="2017-03" db="EMBL/GenBank/DDBJ databases">
        <title>An alternative strategy for trypanosome survival in the mammalian bloodstream revealed through genome and transcriptome analysis of the ubiquitous bovine parasite Trypanosoma (Megatrypanum) theileri.</title>
        <authorList>
            <person name="Kelly S."/>
            <person name="Ivens A."/>
            <person name="Mott A."/>
            <person name="O'Neill E."/>
            <person name="Emms D."/>
            <person name="Macleod O."/>
            <person name="Voorheis P."/>
            <person name="Matthews J."/>
            <person name="Matthews K."/>
            <person name="Carrington M."/>
        </authorList>
    </citation>
    <scope>NUCLEOTIDE SEQUENCE [LARGE SCALE GENOMIC DNA]</scope>
    <source>
        <strain evidence="8">Edinburgh</strain>
    </source>
</reference>
<dbReference type="PANTHER" id="PTHR13505:SF7">
    <property type="entry name" value="TRANSMEMBRANE PROTEIN 208"/>
    <property type="match status" value="1"/>
</dbReference>
<evidence type="ECO:0000256" key="7">
    <source>
        <dbReference type="SAM" id="Phobius"/>
    </source>
</evidence>
<comment type="subcellular location">
    <subcellularLocation>
        <location evidence="1">Endoplasmic reticulum membrane</location>
        <topology evidence="1">Multi-pass membrane protein</topology>
    </subcellularLocation>
</comment>
<keyword evidence="4" id="KW-0256">Endoplasmic reticulum</keyword>
<evidence type="ECO:0000313" key="9">
    <source>
        <dbReference type="Proteomes" id="UP000192257"/>
    </source>
</evidence>
<organism evidence="8 9">
    <name type="scientific">Trypanosoma theileri</name>
    <dbReference type="NCBI Taxonomy" id="67003"/>
    <lineage>
        <taxon>Eukaryota</taxon>
        <taxon>Discoba</taxon>
        <taxon>Euglenozoa</taxon>
        <taxon>Kinetoplastea</taxon>
        <taxon>Metakinetoplastina</taxon>
        <taxon>Trypanosomatida</taxon>
        <taxon>Trypanosomatidae</taxon>
        <taxon>Trypanosoma</taxon>
    </lineage>
</organism>
<evidence type="ECO:0000256" key="3">
    <source>
        <dbReference type="ARBA" id="ARBA00022692"/>
    </source>
</evidence>
<keyword evidence="9" id="KW-1185">Reference proteome</keyword>
<dbReference type="VEuPathDB" id="TriTrypDB:TM35_000062180"/>
<dbReference type="OrthoDB" id="276296at2759"/>
<evidence type="ECO:0000313" key="8">
    <source>
        <dbReference type="EMBL" id="ORC91213.1"/>
    </source>
</evidence>
<sequence>MAKDTAKKNMRSNESRMYVFTLLTLAVNILSIIFTMYFRGGLPSFGDLVGLGFWAGQEYVALSLLKRFAKPVYSSTGDLLECPDVSNPQELGVYSFAQDVLWVCWVVQLLCYLFHWAFVVFYLPVPATAIYKVWQFVGPLLMQRFNPGASSNGDAGADGMPMSRAERRRQELLQRKKKHTA</sequence>
<evidence type="ECO:0000256" key="1">
    <source>
        <dbReference type="ARBA" id="ARBA00004477"/>
    </source>
</evidence>
<dbReference type="STRING" id="67003.A0A1X0P3E2"/>
<name>A0A1X0P3E2_9TRYP</name>
<feature type="transmembrane region" description="Helical" evidence="7">
    <location>
        <begin position="17"/>
        <end position="38"/>
    </location>
</feature>
<dbReference type="PANTHER" id="PTHR13505">
    <property type="entry name" value="TRANSMEMBRANE PROTEIN 208"/>
    <property type="match status" value="1"/>
</dbReference>
<keyword evidence="3 7" id="KW-0812">Transmembrane</keyword>
<evidence type="ECO:0000256" key="4">
    <source>
        <dbReference type="ARBA" id="ARBA00022824"/>
    </source>
</evidence>
<gene>
    <name evidence="8" type="ORF">TM35_000062180</name>
</gene>
<dbReference type="RefSeq" id="XP_028885279.1">
    <property type="nucleotide sequence ID" value="XM_029023255.1"/>
</dbReference>
<dbReference type="GO" id="GO:0006624">
    <property type="term" value="P:vacuolar protein processing"/>
    <property type="evidence" value="ECO:0007669"/>
    <property type="project" value="TreeGrafter"/>
</dbReference>
<feature type="transmembrane region" description="Helical" evidence="7">
    <location>
        <begin position="100"/>
        <end position="123"/>
    </location>
</feature>
<dbReference type="AlphaFoldDB" id="A0A1X0P3E2"/>
<dbReference type="Pfam" id="PF05620">
    <property type="entry name" value="TMEM208_SND2"/>
    <property type="match status" value="1"/>
</dbReference>
<evidence type="ECO:0000256" key="5">
    <source>
        <dbReference type="ARBA" id="ARBA00022989"/>
    </source>
</evidence>
<protein>
    <submittedName>
        <fullName evidence="8">Uncharacterized protein</fullName>
    </submittedName>
</protein>
<comment type="similarity">
    <text evidence="2">Belongs to the TMEM208 family.</text>
</comment>
<dbReference type="GO" id="GO:0005789">
    <property type="term" value="C:endoplasmic reticulum membrane"/>
    <property type="evidence" value="ECO:0007669"/>
    <property type="project" value="UniProtKB-SubCell"/>
</dbReference>
<dbReference type="GO" id="GO:0005773">
    <property type="term" value="C:vacuole"/>
    <property type="evidence" value="ECO:0007669"/>
    <property type="project" value="GOC"/>
</dbReference>
<keyword evidence="5 7" id="KW-1133">Transmembrane helix</keyword>
<evidence type="ECO:0000256" key="6">
    <source>
        <dbReference type="ARBA" id="ARBA00023136"/>
    </source>
</evidence>
<proteinExistence type="inferred from homology"/>
<comment type="caution">
    <text evidence="8">The sequence shown here is derived from an EMBL/GenBank/DDBJ whole genome shotgun (WGS) entry which is preliminary data.</text>
</comment>
<accession>A0A1X0P3E2</accession>
<evidence type="ECO:0000256" key="2">
    <source>
        <dbReference type="ARBA" id="ARBA00009950"/>
    </source>
</evidence>
<dbReference type="EMBL" id="NBCO01000006">
    <property type="protein sequence ID" value="ORC91213.1"/>
    <property type="molecule type" value="Genomic_DNA"/>
</dbReference>
<dbReference type="GeneID" id="39983035"/>
<dbReference type="InterPro" id="IPR008506">
    <property type="entry name" value="SND2/TMEM208"/>
</dbReference>
<dbReference type="Proteomes" id="UP000192257">
    <property type="component" value="Unassembled WGS sequence"/>
</dbReference>